<name>A0A915KWV8_ROMCU</name>
<protein>
    <submittedName>
        <fullName evidence="3">Uncharacterized protein</fullName>
    </submittedName>
</protein>
<evidence type="ECO:0000256" key="1">
    <source>
        <dbReference type="SAM" id="SignalP"/>
    </source>
</evidence>
<organism evidence="2 3">
    <name type="scientific">Romanomermis culicivorax</name>
    <name type="common">Nematode worm</name>
    <dbReference type="NCBI Taxonomy" id="13658"/>
    <lineage>
        <taxon>Eukaryota</taxon>
        <taxon>Metazoa</taxon>
        <taxon>Ecdysozoa</taxon>
        <taxon>Nematoda</taxon>
        <taxon>Enoplea</taxon>
        <taxon>Dorylaimia</taxon>
        <taxon>Mermithida</taxon>
        <taxon>Mermithoidea</taxon>
        <taxon>Mermithidae</taxon>
        <taxon>Romanomermis</taxon>
    </lineage>
</organism>
<keyword evidence="2" id="KW-1185">Reference proteome</keyword>
<accession>A0A915KWV8</accession>
<sequence>MKKFKQLDDSALILFVVFSVRALGQKISSPGVKIPSRAASTLKEKLSYCGGKGADGRMWSRMHQKFTKHIEEKRQIDHHPGKPTFRGKSAFGRHQFFMNDFSNKKRESERSIPGKAFSDQILPIFNLSYANGTEDRISQKSCLKTLFTHHCMRCHEPLDFRTDLDSWHLDESENASLDHN</sequence>
<proteinExistence type="predicted"/>
<dbReference type="WBParaSite" id="nRc.2.0.1.t43296-RA">
    <property type="protein sequence ID" value="nRc.2.0.1.t43296-RA"/>
    <property type="gene ID" value="nRc.2.0.1.g43296"/>
</dbReference>
<keyword evidence="1" id="KW-0732">Signal</keyword>
<evidence type="ECO:0000313" key="3">
    <source>
        <dbReference type="WBParaSite" id="nRc.2.0.1.t43296-RA"/>
    </source>
</evidence>
<dbReference type="AlphaFoldDB" id="A0A915KWV8"/>
<dbReference type="Proteomes" id="UP000887565">
    <property type="component" value="Unplaced"/>
</dbReference>
<feature type="signal peptide" evidence="1">
    <location>
        <begin position="1"/>
        <end position="24"/>
    </location>
</feature>
<evidence type="ECO:0000313" key="2">
    <source>
        <dbReference type="Proteomes" id="UP000887565"/>
    </source>
</evidence>
<reference evidence="3" key="1">
    <citation type="submission" date="2022-11" db="UniProtKB">
        <authorList>
            <consortium name="WormBaseParasite"/>
        </authorList>
    </citation>
    <scope>IDENTIFICATION</scope>
</reference>
<feature type="chain" id="PRO_5036803312" evidence="1">
    <location>
        <begin position="25"/>
        <end position="180"/>
    </location>
</feature>